<sequence>MLFVTFAPSTSIFDGFLDLNLLFSLILFLVVERRLMMLQSDDVLVFFYFLILEGCSQTGLEQETLLGNMGMMDLLLRISFSEIVMILSSSLGYLHRTQRCLLPPSMFDSCIHQRESVVSALGLALAASCASWRRRLYDLV</sequence>
<protein>
    <submittedName>
        <fullName evidence="1">Uncharacterized protein</fullName>
    </submittedName>
</protein>
<name>A0ACB9K0Y0_9ASTR</name>
<proteinExistence type="predicted"/>
<evidence type="ECO:0000313" key="1">
    <source>
        <dbReference type="EMBL" id="KAI3825943.1"/>
    </source>
</evidence>
<keyword evidence="2" id="KW-1185">Reference proteome</keyword>
<reference evidence="2" key="1">
    <citation type="journal article" date="2022" name="Mol. Ecol. Resour.">
        <title>The genomes of chicory, endive, great burdock and yacon provide insights into Asteraceae palaeo-polyploidization history and plant inulin production.</title>
        <authorList>
            <person name="Fan W."/>
            <person name="Wang S."/>
            <person name="Wang H."/>
            <person name="Wang A."/>
            <person name="Jiang F."/>
            <person name="Liu H."/>
            <person name="Zhao H."/>
            <person name="Xu D."/>
            <person name="Zhang Y."/>
        </authorList>
    </citation>
    <scope>NUCLEOTIDE SEQUENCE [LARGE SCALE GENOMIC DNA]</scope>
    <source>
        <strain evidence="2">cv. Yunnan</strain>
    </source>
</reference>
<organism evidence="1 2">
    <name type="scientific">Smallanthus sonchifolius</name>
    <dbReference type="NCBI Taxonomy" id="185202"/>
    <lineage>
        <taxon>Eukaryota</taxon>
        <taxon>Viridiplantae</taxon>
        <taxon>Streptophyta</taxon>
        <taxon>Embryophyta</taxon>
        <taxon>Tracheophyta</taxon>
        <taxon>Spermatophyta</taxon>
        <taxon>Magnoliopsida</taxon>
        <taxon>eudicotyledons</taxon>
        <taxon>Gunneridae</taxon>
        <taxon>Pentapetalae</taxon>
        <taxon>asterids</taxon>
        <taxon>campanulids</taxon>
        <taxon>Asterales</taxon>
        <taxon>Asteraceae</taxon>
        <taxon>Asteroideae</taxon>
        <taxon>Heliantheae alliance</taxon>
        <taxon>Millerieae</taxon>
        <taxon>Smallanthus</taxon>
    </lineage>
</organism>
<reference evidence="1 2" key="2">
    <citation type="journal article" date="2022" name="Mol. Ecol. Resour.">
        <title>The genomes of chicory, endive, great burdock and yacon provide insights into Asteraceae paleo-polyploidization history and plant inulin production.</title>
        <authorList>
            <person name="Fan W."/>
            <person name="Wang S."/>
            <person name="Wang H."/>
            <person name="Wang A."/>
            <person name="Jiang F."/>
            <person name="Liu H."/>
            <person name="Zhao H."/>
            <person name="Xu D."/>
            <person name="Zhang Y."/>
        </authorList>
    </citation>
    <scope>NUCLEOTIDE SEQUENCE [LARGE SCALE GENOMIC DNA]</scope>
    <source>
        <strain evidence="2">cv. Yunnan</strain>
        <tissue evidence="1">Leaves</tissue>
    </source>
</reference>
<dbReference type="EMBL" id="CM042019">
    <property type="protein sequence ID" value="KAI3825943.1"/>
    <property type="molecule type" value="Genomic_DNA"/>
</dbReference>
<evidence type="ECO:0000313" key="2">
    <source>
        <dbReference type="Proteomes" id="UP001056120"/>
    </source>
</evidence>
<dbReference type="Proteomes" id="UP001056120">
    <property type="component" value="Linkage Group LG02"/>
</dbReference>
<gene>
    <name evidence="1" type="ORF">L1987_07704</name>
</gene>
<accession>A0ACB9K0Y0</accession>
<comment type="caution">
    <text evidence="1">The sequence shown here is derived from an EMBL/GenBank/DDBJ whole genome shotgun (WGS) entry which is preliminary data.</text>
</comment>